<evidence type="ECO:0000313" key="2">
    <source>
        <dbReference type="Proteomes" id="UP000243459"/>
    </source>
</evidence>
<reference evidence="2" key="1">
    <citation type="journal article" date="2017" name="Nat. Commun.">
        <title>The asparagus genome sheds light on the origin and evolution of a young Y chromosome.</title>
        <authorList>
            <person name="Harkess A."/>
            <person name="Zhou J."/>
            <person name="Xu C."/>
            <person name="Bowers J.E."/>
            <person name="Van der Hulst R."/>
            <person name="Ayyampalayam S."/>
            <person name="Mercati F."/>
            <person name="Riccardi P."/>
            <person name="McKain M.R."/>
            <person name="Kakrana A."/>
            <person name="Tang H."/>
            <person name="Ray J."/>
            <person name="Groenendijk J."/>
            <person name="Arikit S."/>
            <person name="Mathioni S.M."/>
            <person name="Nakano M."/>
            <person name="Shan H."/>
            <person name="Telgmann-Rauber A."/>
            <person name="Kanno A."/>
            <person name="Yue Z."/>
            <person name="Chen H."/>
            <person name="Li W."/>
            <person name="Chen Y."/>
            <person name="Xu X."/>
            <person name="Zhang Y."/>
            <person name="Luo S."/>
            <person name="Chen H."/>
            <person name="Gao J."/>
            <person name="Mao Z."/>
            <person name="Pires J.C."/>
            <person name="Luo M."/>
            <person name="Kudrna D."/>
            <person name="Wing R.A."/>
            <person name="Meyers B.C."/>
            <person name="Yi K."/>
            <person name="Kong H."/>
            <person name="Lavrijsen P."/>
            <person name="Sunseri F."/>
            <person name="Falavigna A."/>
            <person name="Ye Y."/>
            <person name="Leebens-Mack J.H."/>
            <person name="Chen G."/>
        </authorList>
    </citation>
    <scope>NUCLEOTIDE SEQUENCE [LARGE SCALE GENOMIC DNA]</scope>
    <source>
        <strain evidence="2">cv. DH0086</strain>
    </source>
</reference>
<protein>
    <submittedName>
        <fullName evidence="1">Uncharacterized protein</fullName>
    </submittedName>
</protein>
<sequence length="108" mass="11961">MTRICLGNRSLGINVKREREEEINSISTHDDISKLFDMISTPGMPAAPEWYHTASDSYEISNGRQSSTATDDELGLELQNLASSLSVAPSEHDWNVGSCSWSNMPRIC</sequence>
<dbReference type="OMA" id="HHIANSL"/>
<dbReference type="EMBL" id="CM007383">
    <property type="protein sequence ID" value="ONK74952.1"/>
    <property type="molecule type" value="Genomic_DNA"/>
</dbReference>
<name>A0A5P1F9W0_ASPOF</name>
<evidence type="ECO:0000313" key="1">
    <source>
        <dbReference type="EMBL" id="ONK74952.1"/>
    </source>
</evidence>
<dbReference type="Proteomes" id="UP000243459">
    <property type="component" value="Chromosome 3"/>
</dbReference>
<gene>
    <name evidence="1" type="ORF">A4U43_C03F11790</name>
</gene>
<dbReference type="AlphaFoldDB" id="A0A5P1F9W0"/>
<accession>A0A5P1F9W0</accession>
<dbReference type="Gramene" id="ONK74952">
    <property type="protein sequence ID" value="ONK74952"/>
    <property type="gene ID" value="A4U43_C03F11790"/>
</dbReference>
<keyword evidence="2" id="KW-1185">Reference proteome</keyword>
<proteinExistence type="predicted"/>
<organism evidence="1 2">
    <name type="scientific">Asparagus officinalis</name>
    <name type="common">Garden asparagus</name>
    <dbReference type="NCBI Taxonomy" id="4686"/>
    <lineage>
        <taxon>Eukaryota</taxon>
        <taxon>Viridiplantae</taxon>
        <taxon>Streptophyta</taxon>
        <taxon>Embryophyta</taxon>
        <taxon>Tracheophyta</taxon>
        <taxon>Spermatophyta</taxon>
        <taxon>Magnoliopsida</taxon>
        <taxon>Liliopsida</taxon>
        <taxon>Asparagales</taxon>
        <taxon>Asparagaceae</taxon>
        <taxon>Asparagoideae</taxon>
        <taxon>Asparagus</taxon>
    </lineage>
</organism>